<protein>
    <submittedName>
        <fullName evidence="1">Uncharacterized protein</fullName>
    </submittedName>
</protein>
<evidence type="ECO:0000313" key="1">
    <source>
        <dbReference type="EMBL" id="KAK5043602.1"/>
    </source>
</evidence>
<accession>A0AAV9MRU8</accession>
<dbReference type="RefSeq" id="XP_064699985.1">
    <property type="nucleotide sequence ID" value="XM_064854894.1"/>
</dbReference>
<name>A0AAV9MRU8_9EURO</name>
<sequence>MSTQRRNAAANEQYADIVQISRLLVSMRDGKRDRVKKQYGAMTEKVADYETIEGLGHQSGR</sequence>
<dbReference type="EMBL" id="JAVRRD010000055">
    <property type="protein sequence ID" value="KAK5043602.1"/>
    <property type="molecule type" value="Genomic_DNA"/>
</dbReference>
<comment type="caution">
    <text evidence="1">The sequence shown here is derived from an EMBL/GenBank/DDBJ whole genome shotgun (WGS) entry which is preliminary data.</text>
</comment>
<evidence type="ECO:0000313" key="2">
    <source>
        <dbReference type="Proteomes" id="UP001358417"/>
    </source>
</evidence>
<dbReference type="GeneID" id="89979515"/>
<gene>
    <name evidence="1" type="ORF">LTR84_011362</name>
</gene>
<reference evidence="1 2" key="1">
    <citation type="submission" date="2023-08" db="EMBL/GenBank/DDBJ databases">
        <title>Black Yeasts Isolated from many extreme environments.</title>
        <authorList>
            <person name="Coleine C."/>
            <person name="Stajich J.E."/>
            <person name="Selbmann L."/>
        </authorList>
    </citation>
    <scope>NUCLEOTIDE SEQUENCE [LARGE SCALE GENOMIC DNA]</scope>
    <source>
        <strain evidence="1 2">CCFEE 5792</strain>
    </source>
</reference>
<dbReference type="Proteomes" id="UP001358417">
    <property type="component" value="Unassembled WGS sequence"/>
</dbReference>
<dbReference type="AlphaFoldDB" id="A0AAV9MRU8"/>
<keyword evidence="2" id="KW-1185">Reference proteome</keyword>
<proteinExistence type="predicted"/>
<organism evidence="1 2">
    <name type="scientific">Exophiala bonariae</name>
    <dbReference type="NCBI Taxonomy" id="1690606"/>
    <lineage>
        <taxon>Eukaryota</taxon>
        <taxon>Fungi</taxon>
        <taxon>Dikarya</taxon>
        <taxon>Ascomycota</taxon>
        <taxon>Pezizomycotina</taxon>
        <taxon>Eurotiomycetes</taxon>
        <taxon>Chaetothyriomycetidae</taxon>
        <taxon>Chaetothyriales</taxon>
        <taxon>Herpotrichiellaceae</taxon>
        <taxon>Exophiala</taxon>
    </lineage>
</organism>